<proteinExistence type="predicted"/>
<sequence>MLPPEHLIAMLNKKFPSLWQDIDECRAKHSKSWPGWCFIRRDELADIIESYQSSPPPNGDQRMKHFSRIRLATILAPWRVSKTVYRFDSDIYHALIQTSLKGNIPVELLFRLPEWAVYIETPGLETYFGPSQGFVASLNYSPRTDGQVTLSLLSLNGDDFMIEWLYVKENLTIEQSLAQSLERWHTMVAGMKLSRPEEELSLKDVTAHVSQLVNLLLYICQVNSEYYDVRCADGSDRVPGNPQPKKTKKGLRYFSPDKPTVWECGMRQGAELRRALSEQAEWRGGTHRSPVPHTRAAHWQTYLMGEGSRKDPAKGVRVLKWIHTILVNARKGDAGVPRDT</sequence>
<protein>
    <submittedName>
        <fullName evidence="1">Uncharacterized protein</fullName>
    </submittedName>
</protein>
<reference evidence="1" key="1">
    <citation type="submission" date="2020-07" db="EMBL/GenBank/DDBJ databases">
        <title>Huge and variable diversity of episymbiotic CPR bacteria and DPANN archaea in groundwater ecosystems.</title>
        <authorList>
            <person name="He C.Y."/>
            <person name="Keren R."/>
            <person name="Whittaker M."/>
            <person name="Farag I.F."/>
            <person name="Doudna J."/>
            <person name="Cate J.H.D."/>
            <person name="Banfield J.F."/>
        </authorList>
    </citation>
    <scope>NUCLEOTIDE SEQUENCE</scope>
    <source>
        <strain evidence="1">NC_groundwater_1664_Pr3_B-0.1um_52_9</strain>
    </source>
</reference>
<dbReference type="AlphaFoldDB" id="A0A9D6V8B6"/>
<gene>
    <name evidence="1" type="ORF">HY912_20020</name>
</gene>
<evidence type="ECO:0000313" key="1">
    <source>
        <dbReference type="EMBL" id="MBI5251786.1"/>
    </source>
</evidence>
<comment type="caution">
    <text evidence="1">The sequence shown here is derived from an EMBL/GenBank/DDBJ whole genome shotgun (WGS) entry which is preliminary data.</text>
</comment>
<dbReference type="Proteomes" id="UP000807825">
    <property type="component" value="Unassembled WGS sequence"/>
</dbReference>
<dbReference type="EMBL" id="JACRDE010000524">
    <property type="protein sequence ID" value="MBI5251786.1"/>
    <property type="molecule type" value="Genomic_DNA"/>
</dbReference>
<organism evidence="1 2">
    <name type="scientific">Desulfomonile tiedjei</name>
    <dbReference type="NCBI Taxonomy" id="2358"/>
    <lineage>
        <taxon>Bacteria</taxon>
        <taxon>Pseudomonadati</taxon>
        <taxon>Thermodesulfobacteriota</taxon>
        <taxon>Desulfomonilia</taxon>
        <taxon>Desulfomonilales</taxon>
        <taxon>Desulfomonilaceae</taxon>
        <taxon>Desulfomonile</taxon>
    </lineage>
</organism>
<name>A0A9D6V8B6_9BACT</name>
<evidence type="ECO:0000313" key="2">
    <source>
        <dbReference type="Proteomes" id="UP000807825"/>
    </source>
</evidence>
<accession>A0A9D6V8B6</accession>
<dbReference type="Pfam" id="PF26125">
    <property type="entry name" value="AcrVA2-like"/>
    <property type="match status" value="1"/>
</dbReference>
<dbReference type="InterPro" id="IPR058915">
    <property type="entry name" value="AcrVA2-like"/>
</dbReference>